<keyword evidence="1" id="KW-0732">Signal</keyword>
<dbReference type="Proteomes" id="UP000663877">
    <property type="component" value="Unassembled WGS sequence"/>
</dbReference>
<evidence type="ECO:0000313" key="3">
    <source>
        <dbReference type="EMBL" id="CAF1351178.1"/>
    </source>
</evidence>
<evidence type="ECO:0000313" key="2">
    <source>
        <dbReference type="EMBL" id="CAF0904202.1"/>
    </source>
</evidence>
<reference evidence="2" key="1">
    <citation type="submission" date="2021-02" db="EMBL/GenBank/DDBJ databases">
        <authorList>
            <person name="Nowell W R."/>
        </authorList>
    </citation>
    <scope>NUCLEOTIDE SEQUENCE</scope>
</reference>
<dbReference type="Gene3D" id="2.30.30.40">
    <property type="entry name" value="SH3 Domains"/>
    <property type="match status" value="1"/>
</dbReference>
<comment type="caution">
    <text evidence="2">The sequence shown here is derived from an EMBL/GenBank/DDBJ whole genome shotgun (WGS) entry which is preliminary data.</text>
</comment>
<protein>
    <recommendedName>
        <fullName evidence="5">SH3 domain-containing protein</fullName>
    </recommendedName>
</protein>
<feature type="chain" id="PRO_5036223737" description="SH3 domain-containing protein" evidence="1">
    <location>
        <begin position="22"/>
        <end position="96"/>
    </location>
</feature>
<dbReference type="Proteomes" id="UP000663832">
    <property type="component" value="Unassembled WGS sequence"/>
</dbReference>
<evidence type="ECO:0008006" key="5">
    <source>
        <dbReference type="Google" id="ProtNLM"/>
    </source>
</evidence>
<keyword evidence="4" id="KW-1185">Reference proteome</keyword>
<name>A0A813ZWC8_9BILA</name>
<gene>
    <name evidence="3" type="ORF">BJG266_LOCUS34961</name>
    <name evidence="2" type="ORF">QVE165_LOCUS9645</name>
</gene>
<feature type="signal peptide" evidence="1">
    <location>
        <begin position="1"/>
        <end position="21"/>
    </location>
</feature>
<dbReference type="AlphaFoldDB" id="A0A813ZWC8"/>
<dbReference type="EMBL" id="CAJNOM010000044">
    <property type="protein sequence ID" value="CAF0904202.1"/>
    <property type="molecule type" value="Genomic_DNA"/>
</dbReference>
<accession>A0A813ZWC8</accession>
<evidence type="ECO:0000256" key="1">
    <source>
        <dbReference type="SAM" id="SignalP"/>
    </source>
</evidence>
<sequence>MHLTTIRLFIILGIALAVCEAGYVICRQRVPIFTCAKMSCPDVGWAITSEHYPSDCFKTENVLGKKQKWYKIELPNGNHGYVTNDHCSGNGNIQQC</sequence>
<evidence type="ECO:0000313" key="4">
    <source>
        <dbReference type="Proteomes" id="UP000663832"/>
    </source>
</evidence>
<proteinExistence type="predicted"/>
<dbReference type="EMBL" id="CAJNOI010000828">
    <property type="protein sequence ID" value="CAF1351178.1"/>
    <property type="molecule type" value="Genomic_DNA"/>
</dbReference>
<organism evidence="2 4">
    <name type="scientific">Adineta steineri</name>
    <dbReference type="NCBI Taxonomy" id="433720"/>
    <lineage>
        <taxon>Eukaryota</taxon>
        <taxon>Metazoa</taxon>
        <taxon>Spiralia</taxon>
        <taxon>Gnathifera</taxon>
        <taxon>Rotifera</taxon>
        <taxon>Eurotatoria</taxon>
        <taxon>Bdelloidea</taxon>
        <taxon>Adinetida</taxon>
        <taxon>Adinetidae</taxon>
        <taxon>Adineta</taxon>
    </lineage>
</organism>